<dbReference type="Pfam" id="PF03901">
    <property type="entry name" value="Glyco_transf_22"/>
    <property type="match status" value="1"/>
</dbReference>
<comment type="similarity">
    <text evidence="3 12">Belongs to the glycosyltransferase 22 family.</text>
</comment>
<feature type="transmembrane region" description="Helical" evidence="12">
    <location>
        <begin position="7"/>
        <end position="23"/>
    </location>
</feature>
<evidence type="ECO:0000256" key="5">
    <source>
        <dbReference type="ARBA" id="ARBA00022679"/>
    </source>
</evidence>
<evidence type="ECO:0000256" key="12">
    <source>
        <dbReference type="RuleBase" id="RU363075"/>
    </source>
</evidence>
<feature type="transmembrane region" description="Helical" evidence="12">
    <location>
        <begin position="96"/>
        <end position="113"/>
    </location>
</feature>
<dbReference type="STRING" id="2060905.A0A2B7XJX9"/>
<keyword evidence="14" id="KW-1185">Reference proteome</keyword>
<feature type="transmembrane region" description="Helical" evidence="12">
    <location>
        <begin position="250"/>
        <end position="272"/>
    </location>
</feature>
<dbReference type="EMBL" id="PDNC01000006">
    <property type="protein sequence ID" value="PGH09083.1"/>
    <property type="molecule type" value="Genomic_DNA"/>
</dbReference>
<keyword evidence="6 12" id="KW-0812">Transmembrane</keyword>
<feature type="transmembrane region" description="Helical" evidence="12">
    <location>
        <begin position="393"/>
        <end position="414"/>
    </location>
</feature>
<dbReference type="GO" id="GO:0052917">
    <property type="term" value="F:dol-P-Man:Man(7)GlcNAc(2)-PP-Dol alpha-1,6-mannosyltransferase activity"/>
    <property type="evidence" value="ECO:0007669"/>
    <property type="project" value="UniProtKB-EC"/>
</dbReference>
<evidence type="ECO:0000256" key="6">
    <source>
        <dbReference type="ARBA" id="ARBA00022692"/>
    </source>
</evidence>
<evidence type="ECO:0000313" key="14">
    <source>
        <dbReference type="Proteomes" id="UP000224080"/>
    </source>
</evidence>
<evidence type="ECO:0000256" key="11">
    <source>
        <dbReference type="ARBA" id="ARBA00048899"/>
    </source>
</evidence>
<dbReference type="EC" id="2.4.1.-" evidence="12"/>
<evidence type="ECO:0000256" key="1">
    <source>
        <dbReference type="ARBA" id="ARBA00004477"/>
    </source>
</evidence>
<evidence type="ECO:0000256" key="10">
    <source>
        <dbReference type="ARBA" id="ARBA00044721"/>
    </source>
</evidence>
<gene>
    <name evidence="13" type="ORF">GX51_00836</name>
</gene>
<evidence type="ECO:0000256" key="7">
    <source>
        <dbReference type="ARBA" id="ARBA00022824"/>
    </source>
</evidence>
<proteinExistence type="inferred from homology"/>
<dbReference type="Proteomes" id="UP000224080">
    <property type="component" value="Unassembled WGS sequence"/>
</dbReference>
<evidence type="ECO:0000256" key="2">
    <source>
        <dbReference type="ARBA" id="ARBA00004922"/>
    </source>
</evidence>
<feature type="transmembrane region" description="Helical" evidence="12">
    <location>
        <begin position="359"/>
        <end position="381"/>
    </location>
</feature>
<evidence type="ECO:0000313" key="13">
    <source>
        <dbReference type="EMBL" id="PGH09083.1"/>
    </source>
</evidence>
<feature type="transmembrane region" description="Helical" evidence="12">
    <location>
        <begin position="125"/>
        <end position="144"/>
    </location>
</feature>
<dbReference type="OrthoDB" id="19039at2759"/>
<comment type="function">
    <text evidence="10">Mannosyltransferase that operates in the biosynthetic pathway of dolichol-linked oligosaccharides, the glycan precursors employed in protein asparagine (N)-glycosylation. The assembly of dolichol-linked oligosaccharides begins on the cytosolic side of the endoplasmic reticulum membrane and finishes in its lumen. The sequential addition of sugars to dolichol pyrophosphate produces dolichol-linked oligosaccharides containing fourteen sugars, including two GlcNAcs, nine mannoses and three glucoses. Once assembled, the oligosaccharide is transferred from the lipid to nascent proteins by oligosaccharyltransferases. In the lumen of the endoplasmic reticulum, adds the eighth mannose residue in an alpha-1,6 linkage onto Man(7)GlcNAc(2)-PP-dolichol to produce Man(8)GlcNAc(2)-PP-dolichol.</text>
</comment>
<reference evidence="13 14" key="1">
    <citation type="submission" date="2017-10" db="EMBL/GenBank/DDBJ databases">
        <title>Comparative genomics in systemic dimorphic fungi from Ajellomycetaceae.</title>
        <authorList>
            <person name="Munoz J.F."/>
            <person name="Mcewen J.G."/>
            <person name="Clay O.K."/>
            <person name="Cuomo C.A."/>
        </authorList>
    </citation>
    <scope>NUCLEOTIDE SEQUENCE [LARGE SCALE GENOMIC DNA]</scope>
    <source>
        <strain evidence="13 14">UAMH130</strain>
    </source>
</reference>
<dbReference type="GO" id="GO:0006487">
    <property type="term" value="P:protein N-linked glycosylation"/>
    <property type="evidence" value="ECO:0007669"/>
    <property type="project" value="TreeGrafter"/>
</dbReference>
<sequence length="627" mass="70004">MARLTDWFLLSLFPALILLHLYVSPYTKVEESFNIQAIHDILTYGIPSENVAGRLRAQYDHFSFPGAVPRTFVGALIVAGISKPILWINSQIDRQLLVRGVVGCFNALALISYARGVRRAFGRNVAVWCILFQASQFHVVYYASRTLPNMFAFGISMFQSSPGALLSLPISSLTRLDTKHIQFKATFAFRYLLPEPASTVQHLQSRKRYRLSLYLLTLTGIIFRSEIALLLAATTIHLWAKNRITLRNEIIPAAVSGVTIGLFATVTADSFFWQKFPLWPELAAFKYNVVSGHASAWGTSSWHFYLTNALPRLLLNPVAYNLCIPFSILHPATRRTATSLLLPAIAYISLYSLQPHKEWRFILYTIPPITTAAALGASYLWTHRTKTPILYPLLATLLCLSTLTTFILSTFVLLPISAANYPGAHALNALHNNHPYNNINNNVTRLAHQQTISVHLDNLACQTGVTRFLQKPPPKSPLIILPGSPDGGYPELRSGEQKWVYDKTDVGSVGGMEKKANAEAERFWAGFDYLLVEVEGGDGDSDGGRDRPGRWEVVDEISGFGGVRVLRPGEEEGNGGRVEEEMLGKVFGGKVVDGWRWVKGVGRKYVTRGWWAEVRIVPKIRVLRRVL</sequence>
<keyword evidence="7 12" id="KW-0256">Endoplasmic reticulum</keyword>
<keyword evidence="5 13" id="KW-0808">Transferase</keyword>
<comment type="caution">
    <text evidence="13">The sequence shown here is derived from an EMBL/GenBank/DDBJ whole genome shotgun (WGS) entry which is preliminary data.</text>
</comment>
<dbReference type="AlphaFoldDB" id="A0A2B7XJX9"/>
<dbReference type="GO" id="GO:0005789">
    <property type="term" value="C:endoplasmic reticulum membrane"/>
    <property type="evidence" value="ECO:0007669"/>
    <property type="project" value="UniProtKB-SubCell"/>
</dbReference>
<feature type="transmembrane region" description="Helical" evidence="12">
    <location>
        <begin position="213"/>
        <end position="238"/>
    </location>
</feature>
<keyword evidence="8 12" id="KW-1133">Transmembrane helix</keyword>
<evidence type="ECO:0000256" key="8">
    <source>
        <dbReference type="ARBA" id="ARBA00022989"/>
    </source>
</evidence>
<dbReference type="InterPro" id="IPR005599">
    <property type="entry name" value="GPI_mannosylTrfase"/>
</dbReference>
<dbReference type="PANTHER" id="PTHR22760:SF1">
    <property type="entry name" value="DOL-P-MAN:MAN(7)GLCNAC(2)-PP-DOL ALPHA-1,6-MANNOSYLTRANSFERASE"/>
    <property type="match status" value="1"/>
</dbReference>
<dbReference type="PANTHER" id="PTHR22760">
    <property type="entry name" value="GLYCOSYLTRANSFERASE"/>
    <property type="match status" value="1"/>
</dbReference>
<name>A0A2B7XJX9_9EURO</name>
<accession>A0A2B7XJX9</accession>
<organism evidence="13 14">
    <name type="scientific">Blastomyces parvus</name>
    <dbReference type="NCBI Taxonomy" id="2060905"/>
    <lineage>
        <taxon>Eukaryota</taxon>
        <taxon>Fungi</taxon>
        <taxon>Dikarya</taxon>
        <taxon>Ascomycota</taxon>
        <taxon>Pezizomycotina</taxon>
        <taxon>Eurotiomycetes</taxon>
        <taxon>Eurotiomycetidae</taxon>
        <taxon>Onygenales</taxon>
        <taxon>Ajellomycetaceae</taxon>
        <taxon>Blastomyces</taxon>
    </lineage>
</organism>
<dbReference type="UniPathway" id="UPA00378"/>
<keyword evidence="9 12" id="KW-0472">Membrane</keyword>
<evidence type="ECO:0000256" key="4">
    <source>
        <dbReference type="ARBA" id="ARBA00022676"/>
    </source>
</evidence>
<evidence type="ECO:0000256" key="3">
    <source>
        <dbReference type="ARBA" id="ARBA00007063"/>
    </source>
</evidence>
<keyword evidence="4 12" id="KW-0328">Glycosyltransferase</keyword>
<evidence type="ECO:0000256" key="9">
    <source>
        <dbReference type="ARBA" id="ARBA00023136"/>
    </source>
</evidence>
<protein>
    <recommendedName>
        <fullName evidence="12">Mannosyltransferase</fullName>
        <ecNumber evidence="12">2.4.1.-</ecNumber>
    </recommendedName>
</protein>
<comment type="pathway">
    <text evidence="2">Protein modification; protein glycosylation.</text>
</comment>
<comment type="subcellular location">
    <subcellularLocation>
        <location evidence="1 12">Endoplasmic reticulum membrane</location>
        <topology evidence="1 12">Multi-pass membrane protein</topology>
    </subcellularLocation>
</comment>
<comment type="catalytic activity">
    <reaction evidence="11">
        <text>an alpha-D-Man-(1-&gt;2)-alpha-D-Man-(1-&gt;2)-alpha-D-Man-(1-&gt;3)-[alpha-D-Man-(1-&gt;2)-alpha-D-Man-(1-&gt;3)-alpha-D-Man-(1-&gt;6)]-beta-D-Man-(1-&gt;4)-beta-D-GlcNAc-(1-&gt;4)-alpha-D-GlcNAc-diphospho-di-trans,poly-cis-dolichol + a di-trans,poly-cis-dolichyl beta-D-mannosyl phosphate = an alpha-D-Man-(1-&gt;2)-alpha-D-Man-(1-&gt;2)-alpha-D-Man-(1-&gt;3)-[alpha-D-Man-(1-&gt;2)-alpha-D-Man-(1-&gt;3)-[alpha-D-Man-(1-&gt;6)]-alpha-D-Man-(1-&gt;6)]-beta-D-Man-(1-&gt;4)-beta-D-GlcNAc-(1-&gt;4)-alpha-D-GlcNAc-diphospho-di-trans,poly-cis-dolichol + a di-trans,poly-cis-dolichyl phosphate + H(+)</text>
        <dbReference type="Rhea" id="RHEA:29535"/>
        <dbReference type="Rhea" id="RHEA-COMP:19498"/>
        <dbReference type="Rhea" id="RHEA-COMP:19501"/>
        <dbReference type="Rhea" id="RHEA-COMP:19518"/>
        <dbReference type="Rhea" id="RHEA-COMP:19519"/>
        <dbReference type="ChEBI" id="CHEBI:15378"/>
        <dbReference type="ChEBI" id="CHEBI:57683"/>
        <dbReference type="ChEBI" id="CHEBI:58211"/>
        <dbReference type="ChEBI" id="CHEBI:132517"/>
        <dbReference type="ChEBI" id="CHEBI:132519"/>
        <dbReference type="EC" id="2.4.1.260"/>
    </reaction>
    <physiologicalReaction direction="left-to-right" evidence="11">
        <dbReference type="Rhea" id="RHEA:29536"/>
    </physiologicalReaction>
</comment>